<evidence type="ECO:0000313" key="2">
    <source>
        <dbReference type="EMBL" id="CAG7888101.1"/>
    </source>
</evidence>
<dbReference type="EMBL" id="LS974617">
    <property type="protein sequence ID" value="CAG7888101.1"/>
    <property type="molecule type" value="Genomic_DNA"/>
</dbReference>
<accession>A0A8D9LV95</accession>
<feature type="compositionally biased region" description="Basic and acidic residues" evidence="1">
    <location>
        <begin position="10"/>
        <end position="21"/>
    </location>
</feature>
<feature type="region of interest" description="Disordered" evidence="1">
    <location>
        <begin position="1"/>
        <end position="57"/>
    </location>
</feature>
<evidence type="ECO:0000256" key="1">
    <source>
        <dbReference type="SAM" id="MobiDB-lite"/>
    </source>
</evidence>
<protein>
    <submittedName>
        <fullName evidence="2">Uncharacterized protein</fullName>
    </submittedName>
</protein>
<dbReference type="Proteomes" id="UP000694005">
    <property type="component" value="Chromosome A01"/>
</dbReference>
<feature type="compositionally biased region" description="Low complexity" evidence="1">
    <location>
        <begin position="35"/>
        <end position="44"/>
    </location>
</feature>
<dbReference type="AlphaFoldDB" id="A0A8D9LV95"/>
<dbReference type="Gramene" id="A01p21770.2_BraZ1">
    <property type="protein sequence ID" value="A01p21770.2_BraZ1.CDS"/>
    <property type="gene ID" value="A01g21770.2_BraZ1"/>
</dbReference>
<organism evidence="2 3">
    <name type="scientific">Brassica campestris</name>
    <name type="common">Field mustard</name>
    <dbReference type="NCBI Taxonomy" id="3711"/>
    <lineage>
        <taxon>Eukaryota</taxon>
        <taxon>Viridiplantae</taxon>
        <taxon>Streptophyta</taxon>
        <taxon>Embryophyta</taxon>
        <taxon>Tracheophyta</taxon>
        <taxon>Spermatophyta</taxon>
        <taxon>Magnoliopsida</taxon>
        <taxon>eudicotyledons</taxon>
        <taxon>Gunneridae</taxon>
        <taxon>Pentapetalae</taxon>
        <taxon>rosids</taxon>
        <taxon>malvids</taxon>
        <taxon>Brassicales</taxon>
        <taxon>Brassicaceae</taxon>
        <taxon>Brassiceae</taxon>
        <taxon>Brassica</taxon>
    </lineage>
</organism>
<reference evidence="2 3" key="1">
    <citation type="submission" date="2021-07" db="EMBL/GenBank/DDBJ databases">
        <authorList>
            <consortium name="Genoscope - CEA"/>
            <person name="William W."/>
        </authorList>
    </citation>
    <scope>NUCLEOTIDE SEQUENCE [LARGE SCALE GENOMIC DNA]</scope>
</reference>
<evidence type="ECO:0000313" key="3">
    <source>
        <dbReference type="Proteomes" id="UP000694005"/>
    </source>
</evidence>
<gene>
    <name evidence="2" type="ORF">BRAPAZ1V2_A01P21770.2</name>
</gene>
<sequence length="80" mass="9073">MVNLQRQRKKTEEKHELKEEIGSSENVRTLNYLVEASSENSSAPSNPPENSPAPSGELVRIVGFDHRRIRNQSGNSQIWN</sequence>
<proteinExistence type="predicted"/>
<name>A0A8D9LV95_BRACM</name>